<reference evidence="1" key="1">
    <citation type="submission" date="2023-10" db="EMBL/GenBank/DDBJ databases">
        <title>Genome assemblies of two species of porcelain crab, Petrolisthes cinctipes and Petrolisthes manimaculis (Anomura: Porcellanidae).</title>
        <authorList>
            <person name="Angst P."/>
        </authorList>
    </citation>
    <scope>NUCLEOTIDE SEQUENCE</scope>
    <source>
        <strain evidence="1">PB745_01</strain>
        <tissue evidence="1">Gill</tissue>
    </source>
</reference>
<proteinExistence type="predicted"/>
<accession>A0AAE1EGN2</accession>
<protein>
    <submittedName>
        <fullName evidence="1">Uncharacterized protein</fullName>
    </submittedName>
</protein>
<keyword evidence="2" id="KW-1185">Reference proteome</keyword>
<comment type="caution">
    <text evidence="1">The sequence shown here is derived from an EMBL/GenBank/DDBJ whole genome shotgun (WGS) entry which is preliminary data.</text>
</comment>
<name>A0AAE1EGN2_PETCI</name>
<gene>
    <name evidence="1" type="ORF">Pcinc_041761</name>
</gene>
<evidence type="ECO:0000313" key="1">
    <source>
        <dbReference type="EMBL" id="KAK3851607.1"/>
    </source>
</evidence>
<evidence type="ECO:0000313" key="2">
    <source>
        <dbReference type="Proteomes" id="UP001286313"/>
    </source>
</evidence>
<sequence length="144" mass="15922">MNGREEREGAAVASRGHLKVFNQPSDYKILIDYLAIANHCCQRTNQPDICWLRPHTAFSLIMLAKVTCKLSQSPPHSTSSSLYITILTALLTRPCPLLYDLSRPNIPLLPCHPTDQLTYPTLHATPSASMPFPALSSDCHSATH</sequence>
<dbReference type="AlphaFoldDB" id="A0AAE1EGN2"/>
<dbReference type="Proteomes" id="UP001286313">
    <property type="component" value="Unassembled WGS sequence"/>
</dbReference>
<organism evidence="1 2">
    <name type="scientific">Petrolisthes cinctipes</name>
    <name type="common">Flat porcelain crab</name>
    <dbReference type="NCBI Taxonomy" id="88211"/>
    <lineage>
        <taxon>Eukaryota</taxon>
        <taxon>Metazoa</taxon>
        <taxon>Ecdysozoa</taxon>
        <taxon>Arthropoda</taxon>
        <taxon>Crustacea</taxon>
        <taxon>Multicrustacea</taxon>
        <taxon>Malacostraca</taxon>
        <taxon>Eumalacostraca</taxon>
        <taxon>Eucarida</taxon>
        <taxon>Decapoda</taxon>
        <taxon>Pleocyemata</taxon>
        <taxon>Anomura</taxon>
        <taxon>Galatheoidea</taxon>
        <taxon>Porcellanidae</taxon>
        <taxon>Petrolisthes</taxon>
    </lineage>
</organism>
<dbReference type="EMBL" id="JAWQEG010007817">
    <property type="protein sequence ID" value="KAK3851607.1"/>
    <property type="molecule type" value="Genomic_DNA"/>
</dbReference>